<feature type="domain" description="Gram-positive cocci surface proteins LPxTG" evidence="8">
    <location>
        <begin position="597"/>
        <end position="629"/>
    </location>
</feature>
<reference evidence="9" key="2">
    <citation type="submission" date="2021-09" db="EMBL/GenBank/DDBJ databases">
        <authorList>
            <person name="Gilroy R."/>
        </authorList>
    </citation>
    <scope>NUCLEOTIDE SEQUENCE</scope>
    <source>
        <strain evidence="9">CHK194-22301</strain>
    </source>
</reference>
<evidence type="ECO:0000313" key="9">
    <source>
        <dbReference type="EMBL" id="HJF11040.1"/>
    </source>
</evidence>
<keyword evidence="2" id="KW-0964">Secreted</keyword>
<keyword evidence="4" id="KW-0572">Peptidoglycan-anchor</keyword>
<organism evidence="9 10">
    <name type="scientific">Lactobacillus crispatus</name>
    <dbReference type="NCBI Taxonomy" id="47770"/>
    <lineage>
        <taxon>Bacteria</taxon>
        <taxon>Bacillati</taxon>
        <taxon>Bacillota</taxon>
        <taxon>Bacilli</taxon>
        <taxon>Lactobacillales</taxon>
        <taxon>Lactobacillaceae</taxon>
        <taxon>Lactobacillus</taxon>
    </lineage>
</organism>
<dbReference type="InterPro" id="IPR019931">
    <property type="entry name" value="LPXTG_anchor"/>
</dbReference>
<dbReference type="EMBL" id="DYXB01000156">
    <property type="protein sequence ID" value="HJF11040.1"/>
    <property type="molecule type" value="Genomic_DNA"/>
</dbReference>
<evidence type="ECO:0000256" key="2">
    <source>
        <dbReference type="ARBA" id="ARBA00022525"/>
    </source>
</evidence>
<keyword evidence="1" id="KW-0134">Cell wall</keyword>
<gene>
    <name evidence="9" type="ORF">K8V23_09765</name>
</gene>
<sequence length="629" mass="66654">MENRNNALHYKMYKSGKSIVFAGLATTAALAGLTLANANATTVHADTATPASEAVTTNTNSAAATSAEIASQEAVVNSASASVASQEAVVNSASAALNSAQQLNKGVAAVSDAQEAFNSAHNAYSDAQVARWNAHDKASKLNSQVKRDQEWVNFWNNGGEAKYNEINNMISDNQKIVDALPDAQSAYDDAHAALHAANNDPKTDKKSVEYQALQSNYDLANSNWKQYNKAKNAITDLNNKLNGKEKVTIASGQYAGTQSINFVVGKKAVDGFDALKAKADQLNKDYQKALDSVDAAAKISTSKKQELQNIRDQYLIYTNEQLGELSQKVYNAKGQIKLNNAKLAQLKTKNGNTLKEAQEHLKNANTKLDQAKKAMDLAQKQLDKLQAVVDNAKTDIERHNAQRVLNNWKNGAYKIASDSVAANQKNVDAWNAQVNEIKDMPEYIALTNSNAAMQQVIDNYDQAKINSANAEKVAAEIAPLQDAYDKAVSLLKAYQTSLADAQAKLAAMKGETTPSEKPGDNEGNKPGNDDQQQPGDNQGNDSSVNGGSASTNNGAASTTVNGNHAATNKVVAASLASVKASTKGASAAATAKDSNVLPQTGNENSAAVVALGAVSAMFGLGLAAKKREF</sequence>
<keyword evidence="5" id="KW-0175">Coiled coil</keyword>
<dbReference type="Pfam" id="PF19258">
    <property type="entry name" value="KxYKxGKxW_sig"/>
    <property type="match status" value="1"/>
</dbReference>
<name>A0A921FKU5_9LACO</name>
<keyword evidence="3 7" id="KW-0732">Signal</keyword>
<dbReference type="NCBIfam" id="TIGR01167">
    <property type="entry name" value="LPXTG_anchor"/>
    <property type="match status" value="1"/>
</dbReference>
<evidence type="ECO:0000313" key="10">
    <source>
        <dbReference type="Proteomes" id="UP000784793"/>
    </source>
</evidence>
<dbReference type="AlphaFoldDB" id="A0A921FKU5"/>
<feature type="chain" id="PRO_5037985415" evidence="7">
    <location>
        <begin position="46"/>
        <end position="629"/>
    </location>
</feature>
<evidence type="ECO:0000256" key="4">
    <source>
        <dbReference type="ARBA" id="ARBA00023088"/>
    </source>
</evidence>
<feature type="coiled-coil region" evidence="5">
    <location>
        <begin position="354"/>
        <end position="402"/>
    </location>
</feature>
<accession>A0A921FKU5</accession>
<evidence type="ECO:0000256" key="6">
    <source>
        <dbReference type="SAM" id="MobiDB-lite"/>
    </source>
</evidence>
<evidence type="ECO:0000259" key="8">
    <source>
        <dbReference type="PROSITE" id="PS50847"/>
    </source>
</evidence>
<evidence type="ECO:0000256" key="7">
    <source>
        <dbReference type="SAM" id="SignalP"/>
    </source>
</evidence>
<feature type="compositionally biased region" description="Polar residues" evidence="6">
    <location>
        <begin position="542"/>
        <end position="561"/>
    </location>
</feature>
<feature type="signal peptide" evidence="7">
    <location>
        <begin position="1"/>
        <end position="45"/>
    </location>
</feature>
<protein>
    <submittedName>
        <fullName evidence="9">KxYKxGKxW signal peptide domain-containing protein</fullName>
    </submittedName>
</protein>
<evidence type="ECO:0000256" key="1">
    <source>
        <dbReference type="ARBA" id="ARBA00022512"/>
    </source>
</evidence>
<feature type="compositionally biased region" description="Low complexity" evidence="6">
    <location>
        <begin position="529"/>
        <end position="541"/>
    </location>
</feature>
<evidence type="ECO:0000256" key="3">
    <source>
        <dbReference type="ARBA" id="ARBA00022729"/>
    </source>
</evidence>
<dbReference type="NCBIfam" id="TIGR03715">
    <property type="entry name" value="KxYKxGKxW"/>
    <property type="match status" value="1"/>
</dbReference>
<evidence type="ECO:0000256" key="5">
    <source>
        <dbReference type="SAM" id="Coils"/>
    </source>
</evidence>
<dbReference type="InterPro" id="IPR022263">
    <property type="entry name" value="KxYKxGKxW"/>
</dbReference>
<feature type="region of interest" description="Disordered" evidence="6">
    <location>
        <begin position="505"/>
        <end position="561"/>
    </location>
</feature>
<dbReference type="PROSITE" id="PS50847">
    <property type="entry name" value="GRAM_POS_ANCHORING"/>
    <property type="match status" value="1"/>
</dbReference>
<dbReference type="Pfam" id="PF00746">
    <property type="entry name" value="Gram_pos_anchor"/>
    <property type="match status" value="1"/>
</dbReference>
<proteinExistence type="predicted"/>
<dbReference type="Proteomes" id="UP000784793">
    <property type="component" value="Unassembled WGS sequence"/>
</dbReference>
<reference evidence="9" key="1">
    <citation type="journal article" date="2021" name="PeerJ">
        <title>Extensive microbial diversity within the chicken gut microbiome revealed by metagenomics and culture.</title>
        <authorList>
            <person name="Gilroy R."/>
            <person name="Ravi A."/>
            <person name="Getino M."/>
            <person name="Pursley I."/>
            <person name="Horton D.L."/>
            <person name="Alikhan N.F."/>
            <person name="Baker D."/>
            <person name="Gharbi K."/>
            <person name="Hall N."/>
            <person name="Watson M."/>
            <person name="Adriaenssens E.M."/>
            <person name="Foster-Nyarko E."/>
            <person name="Jarju S."/>
            <person name="Secka A."/>
            <person name="Antonio M."/>
            <person name="Oren A."/>
            <person name="Chaudhuri R.R."/>
            <person name="La Ragione R."/>
            <person name="Hildebrand F."/>
            <person name="Pallen M.J."/>
        </authorList>
    </citation>
    <scope>NUCLEOTIDE SEQUENCE</scope>
    <source>
        <strain evidence="9">CHK194-22301</strain>
    </source>
</reference>
<comment type="caution">
    <text evidence="9">The sequence shown here is derived from an EMBL/GenBank/DDBJ whole genome shotgun (WGS) entry which is preliminary data.</text>
</comment>